<keyword evidence="1" id="KW-0732">Signal</keyword>
<dbReference type="EMBL" id="FOIR01000002">
    <property type="protein sequence ID" value="SEW19762.1"/>
    <property type="molecule type" value="Genomic_DNA"/>
</dbReference>
<evidence type="ECO:0000313" key="4">
    <source>
        <dbReference type="Proteomes" id="UP000199437"/>
    </source>
</evidence>
<feature type="signal peptide" evidence="1">
    <location>
        <begin position="1"/>
        <end position="19"/>
    </location>
</feature>
<feature type="domain" description="Outer membrane protein beta-barrel" evidence="2">
    <location>
        <begin position="24"/>
        <end position="191"/>
    </location>
</feature>
<dbReference type="Pfam" id="PF13568">
    <property type="entry name" value="OMP_b-brl_2"/>
    <property type="match status" value="1"/>
</dbReference>
<organism evidence="3 4">
    <name type="scientific">Roseivirga pacifica</name>
    <dbReference type="NCBI Taxonomy" id="1267423"/>
    <lineage>
        <taxon>Bacteria</taxon>
        <taxon>Pseudomonadati</taxon>
        <taxon>Bacteroidota</taxon>
        <taxon>Cytophagia</taxon>
        <taxon>Cytophagales</taxon>
        <taxon>Roseivirgaceae</taxon>
        <taxon>Roseivirga</taxon>
    </lineage>
</organism>
<feature type="chain" id="PRO_5011657990" evidence="1">
    <location>
        <begin position="20"/>
        <end position="223"/>
    </location>
</feature>
<evidence type="ECO:0000313" key="3">
    <source>
        <dbReference type="EMBL" id="SEW19762.1"/>
    </source>
</evidence>
<dbReference type="STRING" id="1267423.SAMN05216290_1847"/>
<dbReference type="InterPro" id="IPR025665">
    <property type="entry name" value="Beta-barrel_OMP_2"/>
</dbReference>
<dbReference type="AlphaFoldDB" id="A0A1I0PZ69"/>
<sequence>MKRVLLLLLVFASSTAVFGQTYDTEVDVGVRLKYNITSYSKFKQSDLPDGYDLKTFGYAVGGFLQMRVNHFYFQPELTYSYIQTTIAAPLENDPNYDHGEIELRFNSFQLPLLVGYRTSFDNVALRFGAGPVFTYLFDTNGVLDYTPGAQVDVPEDLLTDFNDFTLSARFGVGLDVGAFLFDVMYEKGFSRLNEEFTIFGGEDLGKESSWVFGVGFKLIRHHQ</sequence>
<reference evidence="4" key="1">
    <citation type="submission" date="2016-10" db="EMBL/GenBank/DDBJ databases">
        <authorList>
            <person name="Varghese N."/>
            <person name="Submissions S."/>
        </authorList>
    </citation>
    <scope>NUCLEOTIDE SEQUENCE [LARGE SCALE GENOMIC DNA]</scope>
    <source>
        <strain evidence="4">CGMCC 1.12402</strain>
    </source>
</reference>
<dbReference type="Proteomes" id="UP000199437">
    <property type="component" value="Unassembled WGS sequence"/>
</dbReference>
<evidence type="ECO:0000256" key="1">
    <source>
        <dbReference type="SAM" id="SignalP"/>
    </source>
</evidence>
<evidence type="ECO:0000259" key="2">
    <source>
        <dbReference type="Pfam" id="PF13568"/>
    </source>
</evidence>
<gene>
    <name evidence="3" type="ORF">SAMN05216290_1847</name>
</gene>
<proteinExistence type="predicted"/>
<dbReference type="GeneID" id="99986566"/>
<name>A0A1I0PZ69_9BACT</name>
<dbReference type="OrthoDB" id="1160354at2"/>
<accession>A0A1I0PZ69</accession>
<protein>
    <submittedName>
        <fullName evidence="3">Outer membrane protein beta-barrel domain-containing protein</fullName>
    </submittedName>
</protein>
<keyword evidence="4" id="KW-1185">Reference proteome</keyword>
<dbReference type="RefSeq" id="WP_090258300.1">
    <property type="nucleotide sequence ID" value="NZ_FOIR01000002.1"/>
</dbReference>